<dbReference type="InterPro" id="IPR047718">
    <property type="entry name" value="RsbA-like_anti_sig"/>
</dbReference>
<gene>
    <name evidence="5" type="ORF">ACFQZM_28050</name>
</gene>
<dbReference type="Pfam" id="PF14417">
    <property type="entry name" value="MEDS"/>
    <property type="match status" value="1"/>
</dbReference>
<dbReference type="Gene3D" id="3.30.565.10">
    <property type="entry name" value="Histidine kinase-like ATPase, C-terminal domain"/>
    <property type="match status" value="1"/>
</dbReference>
<accession>A0ABW2XSB0</accession>
<evidence type="ECO:0000313" key="5">
    <source>
        <dbReference type="EMBL" id="MFD0688378.1"/>
    </source>
</evidence>
<protein>
    <submittedName>
        <fullName evidence="5">Anti-sigma factor RsbA family regulatory protein</fullName>
    </submittedName>
</protein>
<dbReference type="InterPro" id="IPR036890">
    <property type="entry name" value="HATPase_C_sf"/>
</dbReference>
<evidence type="ECO:0000259" key="4">
    <source>
        <dbReference type="Pfam" id="PF14417"/>
    </source>
</evidence>
<keyword evidence="1" id="KW-0808">Transferase</keyword>
<name>A0ABW2XSB0_9ACTN</name>
<dbReference type="Pfam" id="PF13581">
    <property type="entry name" value="HATPase_c_2"/>
    <property type="match status" value="1"/>
</dbReference>
<organism evidence="5 6">
    <name type="scientific">Actinomadura fibrosa</name>
    <dbReference type="NCBI Taxonomy" id="111802"/>
    <lineage>
        <taxon>Bacteria</taxon>
        <taxon>Bacillati</taxon>
        <taxon>Actinomycetota</taxon>
        <taxon>Actinomycetes</taxon>
        <taxon>Streptosporangiales</taxon>
        <taxon>Thermomonosporaceae</taxon>
        <taxon>Actinomadura</taxon>
    </lineage>
</organism>
<dbReference type="NCBIfam" id="NF041045">
    <property type="entry name" value="RsbA_anti_sig"/>
    <property type="match status" value="1"/>
</dbReference>
<dbReference type="PANTHER" id="PTHR35526:SF3">
    <property type="entry name" value="ANTI-SIGMA-F FACTOR RSBW"/>
    <property type="match status" value="1"/>
</dbReference>
<dbReference type="EMBL" id="JBHTGP010000013">
    <property type="protein sequence ID" value="MFD0688378.1"/>
    <property type="molecule type" value="Genomic_DNA"/>
</dbReference>
<keyword evidence="1" id="KW-0418">Kinase</keyword>
<comment type="caution">
    <text evidence="5">The sequence shown here is derived from an EMBL/GenBank/DDBJ whole genome shotgun (WGS) entry which is preliminary data.</text>
</comment>
<dbReference type="RefSeq" id="WP_131759704.1">
    <property type="nucleotide sequence ID" value="NZ_CAACUY010000087.1"/>
</dbReference>
<reference evidence="6" key="1">
    <citation type="journal article" date="2019" name="Int. J. Syst. Evol. Microbiol.">
        <title>The Global Catalogue of Microorganisms (GCM) 10K type strain sequencing project: providing services to taxonomists for standard genome sequencing and annotation.</title>
        <authorList>
            <consortium name="The Broad Institute Genomics Platform"/>
            <consortium name="The Broad Institute Genome Sequencing Center for Infectious Disease"/>
            <person name="Wu L."/>
            <person name="Ma J."/>
        </authorList>
    </citation>
    <scope>NUCLEOTIDE SEQUENCE [LARGE SCALE GENOMIC DNA]</scope>
    <source>
        <strain evidence="6">JCM 9371</strain>
    </source>
</reference>
<feature type="domain" description="Histidine kinase/HSP90-like ATPase" evidence="3">
    <location>
        <begin position="239"/>
        <end position="348"/>
    </location>
</feature>
<evidence type="ECO:0000259" key="3">
    <source>
        <dbReference type="Pfam" id="PF13581"/>
    </source>
</evidence>
<feature type="region of interest" description="Disordered" evidence="2">
    <location>
        <begin position="1"/>
        <end position="41"/>
    </location>
</feature>
<dbReference type="Proteomes" id="UP001597063">
    <property type="component" value="Unassembled WGS sequence"/>
</dbReference>
<evidence type="ECO:0000313" key="6">
    <source>
        <dbReference type="Proteomes" id="UP001597063"/>
    </source>
</evidence>
<keyword evidence="1" id="KW-0723">Serine/threonine-protein kinase</keyword>
<proteinExistence type="predicted"/>
<sequence>MTPTPADRPGGPLPDASGIGAPVATSPFPAAQGPADTAPGRDRDVLVHQALVYRSRHEFALAAVPYLRAGRRAGDAVVVIAAPAVADGLREQLGAETAAAIEFIDAAGWFQGPMQTLAAYYDRMPEWWRHGRLRLLAEPVWDGRTPLEVCEWKRHESILNVAFAATPTSIVCAYDASALPGHVVDDASRTHPEVLGPEGIARPSGHYTAPADFYAECNAAPLPPPPSGAVRRAFASGELPGLRAFLTAEAGRLGLPREASLPFVLAVNEVATSIIREGGGRGSLWVWAADGELICDVHDPGRALDDHFLGYAPPRGVRRGEAAMWAVRRLCHIVEIRTGADGTRVRMRLKLP</sequence>
<keyword evidence="6" id="KW-1185">Reference proteome</keyword>
<dbReference type="InterPro" id="IPR025847">
    <property type="entry name" value="MEDS_domain"/>
</dbReference>
<dbReference type="PANTHER" id="PTHR35526">
    <property type="entry name" value="ANTI-SIGMA-F FACTOR RSBW-RELATED"/>
    <property type="match status" value="1"/>
</dbReference>
<dbReference type="InterPro" id="IPR003594">
    <property type="entry name" value="HATPase_dom"/>
</dbReference>
<evidence type="ECO:0000256" key="1">
    <source>
        <dbReference type="ARBA" id="ARBA00022527"/>
    </source>
</evidence>
<feature type="domain" description="MEDS" evidence="4">
    <location>
        <begin position="48"/>
        <end position="192"/>
    </location>
</feature>
<evidence type="ECO:0000256" key="2">
    <source>
        <dbReference type="SAM" id="MobiDB-lite"/>
    </source>
</evidence>
<dbReference type="InterPro" id="IPR050267">
    <property type="entry name" value="Anti-sigma-factor_SerPK"/>
</dbReference>